<dbReference type="GO" id="GO:0003676">
    <property type="term" value="F:nucleic acid binding"/>
    <property type="evidence" value="ECO:0007669"/>
    <property type="project" value="InterPro"/>
</dbReference>
<dbReference type="PANTHER" id="PTHR46564:SF1">
    <property type="entry name" value="TRANSPOSASE"/>
    <property type="match status" value="1"/>
</dbReference>
<proteinExistence type="predicted"/>
<sequence>MLVFLDESSFDKRIRRRFGYSFRGTRAQIKRKHTNWGPRITAIPAISTEGILDVGIYRGKVNEGTFLTFVRNVLAPVLLPFNGENPRSIVVMDNAAIHHTDAVINAINQTGALILFLPPYSPDFNPCENLFSQTKSWIKENDMIWRSCDFPENMVFEAFLNISDDNVRNCIRHAEYI</sequence>
<organism evidence="2 3">
    <name type="scientific">Exaiptasia diaphana</name>
    <name type="common">Tropical sea anemone</name>
    <name type="synonym">Aiptasia pulchella</name>
    <dbReference type="NCBI Taxonomy" id="2652724"/>
    <lineage>
        <taxon>Eukaryota</taxon>
        <taxon>Metazoa</taxon>
        <taxon>Cnidaria</taxon>
        <taxon>Anthozoa</taxon>
        <taxon>Hexacorallia</taxon>
        <taxon>Actiniaria</taxon>
        <taxon>Aiptasiidae</taxon>
        <taxon>Exaiptasia</taxon>
    </lineage>
</organism>
<evidence type="ECO:0000313" key="3">
    <source>
        <dbReference type="Proteomes" id="UP000887567"/>
    </source>
</evidence>
<dbReference type="Proteomes" id="UP000887567">
    <property type="component" value="Unplaced"/>
</dbReference>
<feature type="domain" description="Tc1-like transposase DDE" evidence="1">
    <location>
        <begin position="2"/>
        <end position="142"/>
    </location>
</feature>
<dbReference type="EnsemblMetazoa" id="XM_021037381.1">
    <property type="protein sequence ID" value="XP_020893040.1"/>
    <property type="gene ID" value="LOC110232230"/>
</dbReference>
<reference evidence="2" key="1">
    <citation type="submission" date="2022-11" db="UniProtKB">
        <authorList>
            <consortium name="EnsemblMetazoa"/>
        </authorList>
    </citation>
    <scope>IDENTIFICATION</scope>
</reference>
<dbReference type="OrthoDB" id="5946360at2759"/>
<dbReference type="OMA" id="CTERMID"/>
<dbReference type="KEGG" id="epa:110232230"/>
<protein>
    <recommendedName>
        <fullName evidence="1">Tc1-like transposase DDE domain-containing protein</fullName>
    </recommendedName>
</protein>
<dbReference type="Gene3D" id="3.30.420.10">
    <property type="entry name" value="Ribonuclease H-like superfamily/Ribonuclease H"/>
    <property type="match status" value="1"/>
</dbReference>
<dbReference type="GeneID" id="110232230"/>
<dbReference type="AlphaFoldDB" id="A0A913WRK0"/>
<dbReference type="PANTHER" id="PTHR46564">
    <property type="entry name" value="TRANSPOSASE"/>
    <property type="match status" value="1"/>
</dbReference>
<evidence type="ECO:0000259" key="1">
    <source>
        <dbReference type="Pfam" id="PF13358"/>
    </source>
</evidence>
<dbReference type="RefSeq" id="XP_020893040.1">
    <property type="nucleotide sequence ID" value="XM_021037381.1"/>
</dbReference>
<dbReference type="InterPro" id="IPR036397">
    <property type="entry name" value="RNaseH_sf"/>
</dbReference>
<accession>A0A913WRK0</accession>
<name>A0A913WRK0_EXADI</name>
<keyword evidence="3" id="KW-1185">Reference proteome</keyword>
<dbReference type="Pfam" id="PF13358">
    <property type="entry name" value="DDE_3"/>
    <property type="match status" value="1"/>
</dbReference>
<dbReference type="InterPro" id="IPR038717">
    <property type="entry name" value="Tc1-like_DDE_dom"/>
</dbReference>
<evidence type="ECO:0000313" key="2">
    <source>
        <dbReference type="EnsemblMetazoa" id="XP_020893040.1"/>
    </source>
</evidence>